<feature type="compositionally biased region" description="Low complexity" evidence="1">
    <location>
        <begin position="464"/>
        <end position="479"/>
    </location>
</feature>
<feature type="compositionally biased region" description="Low complexity" evidence="1">
    <location>
        <begin position="439"/>
        <end position="456"/>
    </location>
</feature>
<keyword evidence="3" id="KW-1185">Reference proteome</keyword>
<dbReference type="EMBL" id="CAICTM010001683">
    <property type="protein sequence ID" value="CAB9525502.1"/>
    <property type="molecule type" value="Genomic_DNA"/>
</dbReference>
<evidence type="ECO:0000313" key="3">
    <source>
        <dbReference type="Proteomes" id="UP001153069"/>
    </source>
</evidence>
<name>A0A9N8EPB5_9STRA</name>
<sequence>MNDEDNDEKMEEPREEEEDADEREFMDRIATAAAKRRRAARAHSAKVISNREMPSLRNHHRASEPHLRPNSLALQKTESTRKRSKLNLAHRPSILKVQEPGLARQQQPQPVGLVGRKNDQLPEEKEEIPTLIAEEEPPTQSSSTRTRRGARVSSTPGIPLSPVKEPEVDSDSSMSEEIDGEQPKESMEPPPAAAQKRRAAALSRTHGHISLVTGPEASLGREPSANLQATNSSEFHEEKKNQQQETQQEPPISIPQPAARKRRGAALSRAHSQSISMASSLDQESGAISLATTKSSEFQEEKQGQQLQQQTEPLVSIQQQTTLQQEPEPPNSVPQPAARRRRGAALSRAHSLSSSMPPSFDQEPNATSLASNSTEFQEENQGQQQKQQEPPISIPQPAARKRRGAALSRAQSLASSMAPSFDQEPGDIHCYKCRILRGKQNQQQKQQEPPISIPQPAARKRRGAALSRAQSLSSSMAPSFDQEPGDIASYQYCKFPRKTESAAETTRASHLNTTASCTQEERSSAFSCT</sequence>
<protein>
    <submittedName>
        <fullName evidence="2">Uncharacterized protein</fullName>
    </submittedName>
</protein>
<feature type="compositionally biased region" description="Polar residues" evidence="1">
    <location>
        <begin position="270"/>
        <end position="283"/>
    </location>
</feature>
<feature type="compositionally biased region" description="Low complexity" evidence="1">
    <location>
        <begin position="243"/>
        <end position="257"/>
    </location>
</feature>
<feature type="region of interest" description="Disordered" evidence="1">
    <location>
        <begin position="1"/>
        <end position="425"/>
    </location>
</feature>
<dbReference type="Proteomes" id="UP001153069">
    <property type="component" value="Unassembled WGS sequence"/>
</dbReference>
<feature type="compositionally biased region" description="Low complexity" evidence="1">
    <location>
        <begin position="304"/>
        <end position="326"/>
    </location>
</feature>
<feature type="compositionally biased region" description="Polar residues" evidence="1">
    <location>
        <begin position="362"/>
        <end position="374"/>
    </location>
</feature>
<gene>
    <name evidence="2" type="ORF">SEMRO_1685_G291080.1</name>
</gene>
<feature type="region of interest" description="Disordered" evidence="1">
    <location>
        <begin position="439"/>
        <end position="485"/>
    </location>
</feature>
<reference evidence="2" key="1">
    <citation type="submission" date="2020-06" db="EMBL/GenBank/DDBJ databases">
        <authorList>
            <consortium name="Plant Systems Biology data submission"/>
        </authorList>
    </citation>
    <scope>NUCLEOTIDE SEQUENCE</scope>
    <source>
        <strain evidence="2">D6</strain>
    </source>
</reference>
<feature type="compositionally biased region" description="Acidic residues" evidence="1">
    <location>
        <begin position="1"/>
        <end position="24"/>
    </location>
</feature>
<accession>A0A9N8EPB5</accession>
<feature type="compositionally biased region" description="Acidic residues" evidence="1">
    <location>
        <begin position="168"/>
        <end position="180"/>
    </location>
</feature>
<organism evidence="2 3">
    <name type="scientific">Seminavis robusta</name>
    <dbReference type="NCBI Taxonomy" id="568900"/>
    <lineage>
        <taxon>Eukaryota</taxon>
        <taxon>Sar</taxon>
        <taxon>Stramenopiles</taxon>
        <taxon>Ochrophyta</taxon>
        <taxon>Bacillariophyta</taxon>
        <taxon>Bacillariophyceae</taxon>
        <taxon>Bacillariophycidae</taxon>
        <taxon>Naviculales</taxon>
        <taxon>Naviculaceae</taxon>
        <taxon>Seminavis</taxon>
    </lineage>
</organism>
<feature type="compositionally biased region" description="Polar residues" evidence="1">
    <location>
        <begin position="502"/>
        <end position="529"/>
    </location>
</feature>
<proteinExistence type="predicted"/>
<dbReference type="AlphaFoldDB" id="A0A9N8EPB5"/>
<feature type="compositionally biased region" description="Low complexity" evidence="1">
    <location>
        <begin position="379"/>
        <end position="397"/>
    </location>
</feature>
<feature type="region of interest" description="Disordered" evidence="1">
    <location>
        <begin position="501"/>
        <end position="529"/>
    </location>
</feature>
<feature type="compositionally biased region" description="Basic residues" evidence="1">
    <location>
        <begin position="34"/>
        <end position="44"/>
    </location>
</feature>
<evidence type="ECO:0000256" key="1">
    <source>
        <dbReference type="SAM" id="MobiDB-lite"/>
    </source>
</evidence>
<comment type="caution">
    <text evidence="2">The sequence shown here is derived from an EMBL/GenBank/DDBJ whole genome shotgun (WGS) entry which is preliminary data.</text>
</comment>
<feature type="compositionally biased region" description="Low complexity" evidence="1">
    <location>
        <begin position="405"/>
        <end position="416"/>
    </location>
</feature>
<feature type="compositionally biased region" description="Low complexity" evidence="1">
    <location>
        <begin position="344"/>
        <end position="355"/>
    </location>
</feature>
<evidence type="ECO:0000313" key="2">
    <source>
        <dbReference type="EMBL" id="CAB9525502.1"/>
    </source>
</evidence>